<name>A0A1I4PLX5_9BACI</name>
<protein>
    <submittedName>
        <fullName evidence="3">Tripartite tricarboxylate transporter TctB family protein</fullName>
    </submittedName>
</protein>
<evidence type="ECO:0000313" key="3">
    <source>
        <dbReference type="EMBL" id="SFM28616.1"/>
    </source>
</evidence>
<proteinExistence type="predicted"/>
<keyword evidence="4" id="KW-1185">Reference proteome</keyword>
<gene>
    <name evidence="3" type="ORF">SAMN04488054_12826</name>
</gene>
<dbReference type="AlphaFoldDB" id="A0A1I4PLX5"/>
<feature type="transmembrane region" description="Helical" evidence="1">
    <location>
        <begin position="114"/>
        <end position="132"/>
    </location>
</feature>
<evidence type="ECO:0000256" key="1">
    <source>
        <dbReference type="SAM" id="Phobius"/>
    </source>
</evidence>
<dbReference type="Pfam" id="PF07331">
    <property type="entry name" value="TctB"/>
    <property type="match status" value="1"/>
</dbReference>
<evidence type="ECO:0000259" key="2">
    <source>
        <dbReference type="Pfam" id="PF07331"/>
    </source>
</evidence>
<keyword evidence="1" id="KW-1133">Transmembrane helix</keyword>
<dbReference type="InterPro" id="IPR009936">
    <property type="entry name" value="DUF1468"/>
</dbReference>
<organism evidence="3 4">
    <name type="scientific">Salibacterium qingdaonense</name>
    <dbReference type="NCBI Taxonomy" id="266892"/>
    <lineage>
        <taxon>Bacteria</taxon>
        <taxon>Bacillati</taxon>
        <taxon>Bacillota</taxon>
        <taxon>Bacilli</taxon>
        <taxon>Bacillales</taxon>
        <taxon>Bacillaceae</taxon>
    </lineage>
</organism>
<feature type="domain" description="DUF1468" evidence="2">
    <location>
        <begin position="7"/>
        <end position="140"/>
    </location>
</feature>
<feature type="transmembrane region" description="Helical" evidence="1">
    <location>
        <begin position="35"/>
        <end position="54"/>
    </location>
</feature>
<reference evidence="3 4" key="1">
    <citation type="submission" date="2016-10" db="EMBL/GenBank/DDBJ databases">
        <authorList>
            <person name="de Groot N.N."/>
        </authorList>
    </citation>
    <scope>NUCLEOTIDE SEQUENCE [LARGE SCALE GENOMIC DNA]</scope>
    <source>
        <strain evidence="3 4">CGMCC 1.6134</strain>
    </source>
</reference>
<dbReference type="OrthoDB" id="2971045at2"/>
<accession>A0A1I4PLX5</accession>
<sequence>MKNLRMIMNAFVLIVCSYLFWETFQFNTNFNAQGLGPAFFPRATLLCIAFLNIVEIVSAFKSKQPQEQHSIMSKQLLLFITAILCFVGLFNSLPFLLVAIVTLFLMSLILKLKLVSSLVFSVTISLAVYLIFTQGFNIIL</sequence>
<keyword evidence="1" id="KW-0472">Membrane</keyword>
<evidence type="ECO:0000313" key="4">
    <source>
        <dbReference type="Proteomes" id="UP000199668"/>
    </source>
</evidence>
<keyword evidence="1" id="KW-0812">Transmembrane</keyword>
<dbReference type="STRING" id="266892.SAMN04488054_12826"/>
<dbReference type="EMBL" id="FOTY01000028">
    <property type="protein sequence ID" value="SFM28616.1"/>
    <property type="molecule type" value="Genomic_DNA"/>
</dbReference>
<feature type="transmembrane region" description="Helical" evidence="1">
    <location>
        <begin position="75"/>
        <end position="108"/>
    </location>
</feature>
<dbReference type="Proteomes" id="UP000199668">
    <property type="component" value="Unassembled WGS sequence"/>
</dbReference>